<dbReference type="Pfam" id="PF07992">
    <property type="entry name" value="Pyr_redox_2"/>
    <property type="match status" value="1"/>
</dbReference>
<feature type="domain" description="FAD/NAD(P)-binding" evidence="5">
    <location>
        <begin position="2"/>
        <end position="108"/>
    </location>
</feature>
<evidence type="ECO:0000313" key="7">
    <source>
        <dbReference type="Proteomes" id="UP001159363"/>
    </source>
</evidence>
<dbReference type="Gene3D" id="3.50.50.60">
    <property type="entry name" value="FAD/NAD(P)-binding domain"/>
    <property type="match status" value="2"/>
</dbReference>
<sequence>MACYYIGKVKQITVIGSIPFRRTLGSDIGLKIKKILEAKGVEFILNNLPSKFSSGIKDDGILRNIILADGSVVEADVAIIAIGSVPATDFLKTSKIQMAGSGHVVVNEVSGFCNIYWIILVIHT</sequence>
<keyword evidence="7" id="KW-1185">Reference proteome</keyword>
<accession>A0ABQ9HRM4</accession>
<evidence type="ECO:0000256" key="2">
    <source>
        <dbReference type="ARBA" id="ARBA00022630"/>
    </source>
</evidence>
<dbReference type="Proteomes" id="UP001159363">
    <property type="component" value="Chromosome X"/>
</dbReference>
<keyword evidence="3" id="KW-0274">FAD</keyword>
<dbReference type="PANTHER" id="PTHR43557:SF2">
    <property type="entry name" value="RIESKE DOMAIN-CONTAINING PROTEIN-RELATED"/>
    <property type="match status" value="1"/>
</dbReference>
<proteinExistence type="predicted"/>
<keyword evidence="2" id="KW-0285">Flavoprotein</keyword>
<keyword evidence="4" id="KW-0560">Oxidoreductase</keyword>
<evidence type="ECO:0000256" key="3">
    <source>
        <dbReference type="ARBA" id="ARBA00022827"/>
    </source>
</evidence>
<evidence type="ECO:0000259" key="5">
    <source>
        <dbReference type="Pfam" id="PF07992"/>
    </source>
</evidence>
<comment type="cofactor">
    <cofactor evidence="1">
        <name>FAD</name>
        <dbReference type="ChEBI" id="CHEBI:57692"/>
    </cofactor>
</comment>
<evidence type="ECO:0000256" key="4">
    <source>
        <dbReference type="ARBA" id="ARBA00023002"/>
    </source>
</evidence>
<dbReference type="PANTHER" id="PTHR43557">
    <property type="entry name" value="APOPTOSIS-INDUCING FACTOR 1"/>
    <property type="match status" value="1"/>
</dbReference>
<dbReference type="InterPro" id="IPR036188">
    <property type="entry name" value="FAD/NAD-bd_sf"/>
</dbReference>
<evidence type="ECO:0000313" key="6">
    <source>
        <dbReference type="EMBL" id="KAJ8886731.1"/>
    </source>
</evidence>
<dbReference type="InterPro" id="IPR023753">
    <property type="entry name" value="FAD/NAD-binding_dom"/>
</dbReference>
<comment type="caution">
    <text evidence="6">The sequence shown here is derived from an EMBL/GenBank/DDBJ whole genome shotgun (WGS) entry which is preliminary data.</text>
</comment>
<dbReference type="EMBL" id="JARBHB010000004">
    <property type="protein sequence ID" value="KAJ8886731.1"/>
    <property type="molecule type" value="Genomic_DNA"/>
</dbReference>
<dbReference type="SUPFAM" id="SSF51905">
    <property type="entry name" value="FAD/NAD(P)-binding domain"/>
    <property type="match status" value="1"/>
</dbReference>
<dbReference type="InterPro" id="IPR050446">
    <property type="entry name" value="FAD-oxidoreductase/Apoptosis"/>
</dbReference>
<gene>
    <name evidence="6" type="ORF">PR048_012943</name>
</gene>
<reference evidence="6 7" key="1">
    <citation type="submission" date="2023-02" db="EMBL/GenBank/DDBJ databases">
        <title>LHISI_Scaffold_Assembly.</title>
        <authorList>
            <person name="Stuart O.P."/>
            <person name="Cleave R."/>
            <person name="Magrath M.J.L."/>
            <person name="Mikheyev A.S."/>
        </authorList>
    </citation>
    <scope>NUCLEOTIDE SEQUENCE [LARGE SCALE GENOMIC DNA]</scope>
    <source>
        <strain evidence="6">Daus_M_001</strain>
        <tissue evidence="6">Leg muscle</tissue>
    </source>
</reference>
<name>A0ABQ9HRM4_9NEOP</name>
<protein>
    <recommendedName>
        <fullName evidence="5">FAD/NAD(P)-binding domain-containing protein</fullName>
    </recommendedName>
</protein>
<evidence type="ECO:0000256" key="1">
    <source>
        <dbReference type="ARBA" id="ARBA00001974"/>
    </source>
</evidence>
<organism evidence="6 7">
    <name type="scientific">Dryococelus australis</name>
    <dbReference type="NCBI Taxonomy" id="614101"/>
    <lineage>
        <taxon>Eukaryota</taxon>
        <taxon>Metazoa</taxon>
        <taxon>Ecdysozoa</taxon>
        <taxon>Arthropoda</taxon>
        <taxon>Hexapoda</taxon>
        <taxon>Insecta</taxon>
        <taxon>Pterygota</taxon>
        <taxon>Neoptera</taxon>
        <taxon>Polyneoptera</taxon>
        <taxon>Phasmatodea</taxon>
        <taxon>Verophasmatodea</taxon>
        <taxon>Anareolatae</taxon>
        <taxon>Phasmatidae</taxon>
        <taxon>Eurycanthinae</taxon>
        <taxon>Dryococelus</taxon>
    </lineage>
</organism>